<feature type="transmembrane region" description="Helical" evidence="2">
    <location>
        <begin position="62"/>
        <end position="82"/>
    </location>
</feature>
<feature type="domain" description="DUF7598" evidence="3">
    <location>
        <begin position="53"/>
        <end position="187"/>
    </location>
</feature>
<accession>A0AAI8Z5Z6</accession>
<evidence type="ECO:0000259" key="3">
    <source>
        <dbReference type="Pfam" id="PF24535"/>
    </source>
</evidence>
<keyword evidence="5" id="KW-1185">Reference proteome</keyword>
<dbReference type="EMBL" id="CAVMBE010000077">
    <property type="protein sequence ID" value="CAK4033048.1"/>
    <property type="molecule type" value="Genomic_DNA"/>
</dbReference>
<dbReference type="Proteomes" id="UP001296104">
    <property type="component" value="Unassembled WGS sequence"/>
</dbReference>
<evidence type="ECO:0000256" key="2">
    <source>
        <dbReference type="SAM" id="Phobius"/>
    </source>
</evidence>
<feature type="transmembrane region" description="Helical" evidence="2">
    <location>
        <begin position="162"/>
        <end position="188"/>
    </location>
</feature>
<comment type="caution">
    <text evidence="4">The sequence shown here is derived from an EMBL/GenBank/DDBJ whole genome shotgun (WGS) entry which is preliminary data.</text>
</comment>
<evidence type="ECO:0000313" key="5">
    <source>
        <dbReference type="Proteomes" id="UP001296104"/>
    </source>
</evidence>
<sequence>MFVRLYPSDKLIELPFEARRIEAVASKLQGTKTKAAEKGDTMALSSKSLAGPGYIILNGIRVMNIVGFLAVITASVVMLIKIDTDTHLFFFDALSHVITLITSIFLVTSEISLFRAYFARNWPLLSPSHGFVTLALAMIVLGINIMGNLNKPSGTAKELGLAFWRIVIASGILIFILGHINLLASYIFRDRKNGITARQVRAHGAVAVHNKTASSSSCHASDVGSYTPPAPVLAQSYIPMPIAPSPTNGTRNPFRFNSNSASNRPQSQDLPSYHSASAATNHKYQPSVTTTTTAQEEDRPVSPTSRYSRLTNCTKKKVGGLFFGRGGNRESLAPPLPVNPQQPQREMEISAPMGVNPQFAHLVQRPDSALHPSRSQGESQAFRWRV</sequence>
<dbReference type="AlphaFoldDB" id="A0AAI8Z5Z6"/>
<keyword evidence="2" id="KW-0472">Membrane</keyword>
<evidence type="ECO:0000313" key="4">
    <source>
        <dbReference type="EMBL" id="CAK4033048.1"/>
    </source>
</evidence>
<protein>
    <recommendedName>
        <fullName evidence="3">DUF7598 domain-containing protein</fullName>
    </recommendedName>
</protein>
<dbReference type="InterPro" id="IPR056019">
    <property type="entry name" value="DUF7598"/>
</dbReference>
<dbReference type="Pfam" id="PF24535">
    <property type="entry name" value="DUF7598"/>
    <property type="match status" value="1"/>
</dbReference>
<name>A0AAI8Z5Z6_9PEZI</name>
<proteinExistence type="predicted"/>
<organism evidence="4 5">
    <name type="scientific">Lecanosticta acicola</name>
    <dbReference type="NCBI Taxonomy" id="111012"/>
    <lineage>
        <taxon>Eukaryota</taxon>
        <taxon>Fungi</taxon>
        <taxon>Dikarya</taxon>
        <taxon>Ascomycota</taxon>
        <taxon>Pezizomycotina</taxon>
        <taxon>Dothideomycetes</taxon>
        <taxon>Dothideomycetidae</taxon>
        <taxon>Mycosphaerellales</taxon>
        <taxon>Mycosphaerellaceae</taxon>
        <taxon>Lecanosticta</taxon>
    </lineage>
</organism>
<reference evidence="4" key="1">
    <citation type="submission" date="2023-11" db="EMBL/GenBank/DDBJ databases">
        <authorList>
            <person name="Alioto T."/>
            <person name="Alioto T."/>
            <person name="Gomez Garrido J."/>
        </authorList>
    </citation>
    <scope>NUCLEOTIDE SEQUENCE</scope>
</reference>
<keyword evidence="2" id="KW-1133">Transmembrane helix</keyword>
<evidence type="ECO:0000256" key="1">
    <source>
        <dbReference type="SAM" id="MobiDB-lite"/>
    </source>
</evidence>
<feature type="region of interest" description="Disordered" evidence="1">
    <location>
        <begin position="241"/>
        <end position="307"/>
    </location>
</feature>
<feature type="transmembrane region" description="Helical" evidence="2">
    <location>
        <begin position="130"/>
        <end position="150"/>
    </location>
</feature>
<gene>
    <name evidence="4" type="ORF">LECACI_7A008206</name>
</gene>
<feature type="region of interest" description="Disordered" evidence="1">
    <location>
        <begin position="366"/>
        <end position="386"/>
    </location>
</feature>
<feature type="compositionally biased region" description="Polar residues" evidence="1">
    <location>
        <begin position="245"/>
        <end position="294"/>
    </location>
</feature>
<feature type="transmembrane region" description="Helical" evidence="2">
    <location>
        <begin position="94"/>
        <end position="118"/>
    </location>
</feature>
<keyword evidence="2" id="KW-0812">Transmembrane</keyword>